<gene>
    <name evidence="1" type="ORF">HNQ88_004539</name>
</gene>
<evidence type="ECO:0000313" key="1">
    <source>
        <dbReference type="EMBL" id="MDR6241452.1"/>
    </source>
</evidence>
<evidence type="ECO:0008006" key="3">
    <source>
        <dbReference type="Google" id="ProtNLM"/>
    </source>
</evidence>
<dbReference type="RefSeq" id="WP_309942245.1">
    <property type="nucleotide sequence ID" value="NZ_AP025306.1"/>
</dbReference>
<sequence length="310" mass="35266">MRFDKGLLVCLTFLLACNKPKKDDNVTFKEAGIHIEQIKEEIELVSDSFANLKLESQSRSANEQGELELISVESYKEIIYDSLDLPNLQVIKDLSFLFLSEFHGDELQEGVTQGKDWYGLIIEGDSSSLKRLNVKMERSFDPILDSEGEKTGWEITADSAQNCLMLIATTRFELHEQKLEDFQVDFGRPSLDIMKDTISLVMDSIEYSIYENTDRFLLSDGNLVDANYKMYITAQKNGEKITQNLIAKYNMDDNKPNILWAGDLDGDNKLDLIIDASRHYNVFLPTLFLSSFADENELVKCVAFLESVGC</sequence>
<keyword evidence="2" id="KW-1185">Reference proteome</keyword>
<accession>A0AAE4BV31</accession>
<dbReference type="AlphaFoldDB" id="A0AAE4BV31"/>
<dbReference type="Proteomes" id="UP001185092">
    <property type="component" value="Unassembled WGS sequence"/>
</dbReference>
<comment type="caution">
    <text evidence="1">The sequence shown here is derived from an EMBL/GenBank/DDBJ whole genome shotgun (WGS) entry which is preliminary data.</text>
</comment>
<proteinExistence type="predicted"/>
<reference evidence="1" key="1">
    <citation type="submission" date="2023-07" db="EMBL/GenBank/DDBJ databases">
        <title>Genomic Encyclopedia of Type Strains, Phase IV (KMG-IV): sequencing the most valuable type-strain genomes for metagenomic binning, comparative biology and taxonomic classification.</title>
        <authorList>
            <person name="Goeker M."/>
        </authorList>
    </citation>
    <scope>NUCLEOTIDE SEQUENCE</scope>
    <source>
        <strain evidence="1">DSM 26174</strain>
    </source>
</reference>
<protein>
    <recommendedName>
        <fullName evidence="3">VCBS repeat-containing protein</fullName>
    </recommendedName>
</protein>
<name>A0AAE4BV31_9BACT</name>
<evidence type="ECO:0000313" key="2">
    <source>
        <dbReference type="Proteomes" id="UP001185092"/>
    </source>
</evidence>
<dbReference type="EMBL" id="JAVDQD010000008">
    <property type="protein sequence ID" value="MDR6241452.1"/>
    <property type="molecule type" value="Genomic_DNA"/>
</dbReference>
<organism evidence="1 2">
    <name type="scientific">Aureibacter tunicatorum</name>
    <dbReference type="NCBI Taxonomy" id="866807"/>
    <lineage>
        <taxon>Bacteria</taxon>
        <taxon>Pseudomonadati</taxon>
        <taxon>Bacteroidota</taxon>
        <taxon>Cytophagia</taxon>
        <taxon>Cytophagales</taxon>
        <taxon>Persicobacteraceae</taxon>
        <taxon>Aureibacter</taxon>
    </lineage>
</organism>
<dbReference type="PROSITE" id="PS51257">
    <property type="entry name" value="PROKAR_LIPOPROTEIN"/>
    <property type="match status" value="1"/>
</dbReference>